<dbReference type="GO" id="GO:0043565">
    <property type="term" value="F:sequence-specific DNA binding"/>
    <property type="evidence" value="ECO:0007669"/>
    <property type="project" value="InterPro"/>
</dbReference>
<keyword evidence="11" id="KW-0234">DNA repair</keyword>
<protein>
    <submittedName>
        <fullName evidence="13">DNA-3-methyladenine glycosylase 2</fullName>
        <ecNumber evidence="13">3.2.2.21</ecNumber>
    </submittedName>
</protein>
<evidence type="ECO:0000256" key="3">
    <source>
        <dbReference type="ARBA" id="ARBA00022679"/>
    </source>
</evidence>
<keyword evidence="6" id="KW-0862">Zinc</keyword>
<dbReference type="AlphaFoldDB" id="A0A7M4DEI9"/>
<dbReference type="EMBL" id="CACRYJ010000007">
    <property type="protein sequence ID" value="VZO35332.1"/>
    <property type="molecule type" value="Genomic_DNA"/>
</dbReference>
<dbReference type="InterPro" id="IPR011257">
    <property type="entry name" value="DNA_glycosylase"/>
</dbReference>
<dbReference type="GO" id="GO:0032131">
    <property type="term" value="F:alkylated DNA binding"/>
    <property type="evidence" value="ECO:0007669"/>
    <property type="project" value="TreeGrafter"/>
</dbReference>
<feature type="domain" description="HTH araC/xylS-type" evidence="12">
    <location>
        <begin position="97"/>
        <end position="195"/>
    </location>
</feature>
<dbReference type="InterPro" id="IPR010316">
    <property type="entry name" value="AlkA_N"/>
</dbReference>
<dbReference type="Gene3D" id="1.10.10.60">
    <property type="entry name" value="Homeodomain-like"/>
    <property type="match status" value="1"/>
</dbReference>
<dbReference type="Gene3D" id="3.30.310.20">
    <property type="entry name" value="DNA-3-methyladenine glycosylase AlkA, N-terminal domain"/>
    <property type="match status" value="1"/>
</dbReference>
<evidence type="ECO:0000313" key="13">
    <source>
        <dbReference type="EMBL" id="VZO35332.1"/>
    </source>
</evidence>
<evidence type="ECO:0000256" key="6">
    <source>
        <dbReference type="ARBA" id="ARBA00022833"/>
    </source>
</evidence>
<dbReference type="Gene3D" id="1.10.340.30">
    <property type="entry name" value="Hypothetical protein, domain 2"/>
    <property type="match status" value="1"/>
</dbReference>
<keyword evidence="4" id="KW-0479">Metal-binding</keyword>
<dbReference type="GO" id="GO:0008725">
    <property type="term" value="F:DNA-3-methyladenine glycosylase activity"/>
    <property type="evidence" value="ECO:0007669"/>
    <property type="project" value="TreeGrafter"/>
</dbReference>
<dbReference type="Pfam" id="PF02805">
    <property type="entry name" value="Ada_Zn_binding"/>
    <property type="match status" value="1"/>
</dbReference>
<dbReference type="GO" id="GO:0008270">
    <property type="term" value="F:zinc ion binding"/>
    <property type="evidence" value="ECO:0007669"/>
    <property type="project" value="InterPro"/>
</dbReference>
<keyword evidence="2" id="KW-0489">Methyltransferase</keyword>
<dbReference type="SUPFAM" id="SSF55945">
    <property type="entry name" value="TATA-box binding protein-like"/>
    <property type="match status" value="1"/>
</dbReference>
<dbReference type="InterPro" id="IPR037046">
    <property type="entry name" value="AlkA_N_sf"/>
</dbReference>
<comment type="cofactor">
    <cofactor evidence="1">
        <name>Zn(2+)</name>
        <dbReference type="ChEBI" id="CHEBI:29105"/>
    </cofactor>
</comment>
<keyword evidence="8" id="KW-0238">DNA-binding</keyword>
<evidence type="ECO:0000256" key="11">
    <source>
        <dbReference type="ARBA" id="ARBA00023204"/>
    </source>
</evidence>
<dbReference type="SMART" id="SM01009">
    <property type="entry name" value="AlkA_N"/>
    <property type="match status" value="1"/>
</dbReference>
<evidence type="ECO:0000256" key="4">
    <source>
        <dbReference type="ARBA" id="ARBA00022723"/>
    </source>
</evidence>
<dbReference type="GO" id="GO:0032259">
    <property type="term" value="P:methylation"/>
    <property type="evidence" value="ECO:0007669"/>
    <property type="project" value="UniProtKB-KW"/>
</dbReference>
<gene>
    <name evidence="13" type="primary">alkA_1</name>
    <name evidence="13" type="ORF">HALOF300_00529</name>
</gene>
<proteinExistence type="predicted"/>
<dbReference type="GO" id="GO:0008168">
    <property type="term" value="F:methyltransferase activity"/>
    <property type="evidence" value="ECO:0007669"/>
    <property type="project" value="UniProtKB-KW"/>
</dbReference>
<accession>A0A7M4DEI9</accession>
<dbReference type="SUPFAM" id="SSF57884">
    <property type="entry name" value="Ada DNA repair protein, N-terminal domain (N-Ada 10)"/>
    <property type="match status" value="1"/>
</dbReference>
<evidence type="ECO:0000313" key="14">
    <source>
        <dbReference type="Proteomes" id="UP000419743"/>
    </source>
</evidence>
<dbReference type="InterPro" id="IPR023170">
    <property type="entry name" value="HhH_base_excis_C"/>
</dbReference>
<keyword evidence="9" id="KW-0010">Activator</keyword>
<dbReference type="SUPFAM" id="SSF48150">
    <property type="entry name" value="DNA-glycosylase"/>
    <property type="match status" value="1"/>
</dbReference>
<dbReference type="FunFam" id="3.40.10.10:FF:000001">
    <property type="entry name" value="DNA-3-methyladenine glycosylase 2"/>
    <property type="match status" value="1"/>
</dbReference>
<dbReference type="SUPFAM" id="SSF46689">
    <property type="entry name" value="Homeodomain-like"/>
    <property type="match status" value="1"/>
</dbReference>
<evidence type="ECO:0000256" key="10">
    <source>
        <dbReference type="ARBA" id="ARBA00023163"/>
    </source>
</evidence>
<evidence type="ECO:0000256" key="2">
    <source>
        <dbReference type="ARBA" id="ARBA00022603"/>
    </source>
</evidence>
<evidence type="ECO:0000256" key="7">
    <source>
        <dbReference type="ARBA" id="ARBA00023015"/>
    </source>
</evidence>
<sequence length="522" mass="54803">MGLGTPSVGSHDPAFAERYRAIAARDARFDGLFITAVSSTGIYCRPSCPARTPKPENVTFYLTSAAAQEAGYRACRRCLPEAAPGTPEWNLRGDLVGRSMRLVADGVVDREGVGGLASRLGYSSRQVQRLLVAELGAGPLALARAQRAQSARALLTGTDLRLSDVAFAAGFGSVRQFNDTINEVFGTRPRDLRLRGRRAIGDRGGTPVGTAIRLSLTLPVRAPFDAAGIVGFLASRAIAGVEVARLDGPDLVYARTLELPHGPGAVQVTCTPTGTGGWQVDLVLELAALSDVAVAVARVRRLFDLDADPTAVDAALVADRGLATSVSATPGIRVPGAVEPHEIVLRAVVGQRTSIVAARAHLARLASIGDPYRSSIPGLTRLFPTSQQVAAHAPPARNLGPRKRQAVLESARGLADGDLVVDVGQDPVELRRTLEARDGILRATASYVAMRVLGDTDAWLDGDGALLAGATTLGLCSGDSRTRRSRDLTVRALAWSPWRSYAQMHLWGAAAGATGGTREAAG</sequence>
<keyword evidence="13" id="KW-0378">Hydrolase</keyword>
<evidence type="ECO:0000259" key="12">
    <source>
        <dbReference type="PROSITE" id="PS01124"/>
    </source>
</evidence>
<dbReference type="PANTHER" id="PTHR43003">
    <property type="entry name" value="DNA-3-METHYLADENINE GLYCOSYLASE"/>
    <property type="match status" value="1"/>
</dbReference>
<dbReference type="SMART" id="SM00342">
    <property type="entry name" value="HTH_ARAC"/>
    <property type="match status" value="1"/>
</dbReference>
<dbReference type="GO" id="GO:0032993">
    <property type="term" value="C:protein-DNA complex"/>
    <property type="evidence" value="ECO:0007669"/>
    <property type="project" value="TreeGrafter"/>
</dbReference>
<evidence type="ECO:0000256" key="5">
    <source>
        <dbReference type="ARBA" id="ARBA00022763"/>
    </source>
</evidence>
<dbReference type="RefSeq" id="WP_156739097.1">
    <property type="nucleotide sequence ID" value="NZ_CACRYJ010000007.1"/>
</dbReference>
<reference evidence="13 14" key="1">
    <citation type="submission" date="2019-11" db="EMBL/GenBank/DDBJ databases">
        <authorList>
            <person name="Criscuolo A."/>
        </authorList>
    </citation>
    <scope>NUCLEOTIDE SEQUENCE [LARGE SCALE GENOMIC DNA]</scope>
    <source>
        <strain evidence="13">CIP111667</strain>
    </source>
</reference>
<dbReference type="GO" id="GO:0003700">
    <property type="term" value="F:DNA-binding transcription factor activity"/>
    <property type="evidence" value="ECO:0007669"/>
    <property type="project" value="InterPro"/>
</dbReference>
<dbReference type="Gene3D" id="1.10.1670.10">
    <property type="entry name" value="Helix-hairpin-Helix base-excision DNA repair enzymes (C-terminal)"/>
    <property type="match status" value="1"/>
</dbReference>
<dbReference type="EC" id="3.2.2.21" evidence="13"/>
<keyword evidence="5" id="KW-0227">DNA damage</keyword>
<comment type="caution">
    <text evidence="13">The sequence shown here is derived from an EMBL/GenBank/DDBJ whole genome shotgun (WGS) entry which is preliminary data.</text>
</comment>
<keyword evidence="13" id="KW-0326">Glycosidase</keyword>
<dbReference type="InterPro" id="IPR009057">
    <property type="entry name" value="Homeodomain-like_sf"/>
</dbReference>
<keyword evidence="7" id="KW-0805">Transcription regulation</keyword>
<dbReference type="Gene3D" id="3.40.10.10">
    <property type="entry name" value="DNA Methylphosphotriester Repair Domain"/>
    <property type="match status" value="1"/>
</dbReference>
<keyword evidence="14" id="KW-1185">Reference proteome</keyword>
<name>A0A7M4DEI9_9MICO</name>
<dbReference type="GO" id="GO:0005737">
    <property type="term" value="C:cytoplasm"/>
    <property type="evidence" value="ECO:0007669"/>
    <property type="project" value="TreeGrafter"/>
</dbReference>
<dbReference type="Pfam" id="PF06029">
    <property type="entry name" value="AlkA_N"/>
    <property type="match status" value="1"/>
</dbReference>
<dbReference type="GO" id="GO:0006307">
    <property type="term" value="P:DNA alkylation repair"/>
    <property type="evidence" value="ECO:0007669"/>
    <property type="project" value="TreeGrafter"/>
</dbReference>
<dbReference type="PROSITE" id="PS01124">
    <property type="entry name" value="HTH_ARAC_FAMILY_2"/>
    <property type="match status" value="1"/>
</dbReference>
<dbReference type="PANTHER" id="PTHR43003:SF13">
    <property type="entry name" value="DNA-3-METHYLADENINE GLYCOSYLASE 2"/>
    <property type="match status" value="1"/>
</dbReference>
<dbReference type="Proteomes" id="UP000419743">
    <property type="component" value="Unassembled WGS sequence"/>
</dbReference>
<dbReference type="InterPro" id="IPR004026">
    <property type="entry name" value="Ada_DNA_repair_Zn-bd"/>
</dbReference>
<evidence type="ECO:0000256" key="8">
    <source>
        <dbReference type="ARBA" id="ARBA00023125"/>
    </source>
</evidence>
<dbReference type="Pfam" id="PF12833">
    <property type="entry name" value="HTH_18"/>
    <property type="match status" value="1"/>
</dbReference>
<keyword evidence="3" id="KW-0808">Transferase</keyword>
<evidence type="ECO:0000256" key="1">
    <source>
        <dbReference type="ARBA" id="ARBA00001947"/>
    </source>
</evidence>
<dbReference type="GO" id="GO:0006285">
    <property type="term" value="P:base-excision repair, AP site formation"/>
    <property type="evidence" value="ECO:0007669"/>
    <property type="project" value="TreeGrafter"/>
</dbReference>
<dbReference type="GO" id="GO:0043916">
    <property type="term" value="F:DNA-7-methylguanine glycosylase activity"/>
    <property type="evidence" value="ECO:0007669"/>
    <property type="project" value="TreeGrafter"/>
</dbReference>
<evidence type="ECO:0000256" key="9">
    <source>
        <dbReference type="ARBA" id="ARBA00023159"/>
    </source>
</evidence>
<organism evidence="13 14">
    <name type="scientific">Occultella aeris</name>
    <dbReference type="NCBI Taxonomy" id="2761496"/>
    <lineage>
        <taxon>Bacteria</taxon>
        <taxon>Bacillati</taxon>
        <taxon>Actinomycetota</taxon>
        <taxon>Actinomycetes</taxon>
        <taxon>Micrococcales</taxon>
        <taxon>Ruaniaceae</taxon>
        <taxon>Occultella</taxon>
    </lineage>
</organism>
<dbReference type="InterPro" id="IPR035451">
    <property type="entry name" value="Ada-like_dom_sf"/>
</dbReference>
<dbReference type="InterPro" id="IPR018060">
    <property type="entry name" value="HTH_AraC"/>
</dbReference>
<keyword evidence="10" id="KW-0804">Transcription</keyword>
<dbReference type="InterPro" id="IPR051912">
    <property type="entry name" value="Alkylbase_DNA_Glycosylase/TA"/>
</dbReference>